<evidence type="ECO:0000313" key="2">
    <source>
        <dbReference type="EnsemblPlants" id="LPERR03G07310.1"/>
    </source>
</evidence>
<dbReference type="EnsemblPlants" id="LPERR03G07310.1">
    <property type="protein sequence ID" value="LPERR03G07310.1"/>
    <property type="gene ID" value="LPERR03G07310"/>
</dbReference>
<name>A0A0D9VR39_9ORYZ</name>
<reference evidence="2 3" key="1">
    <citation type="submission" date="2012-08" db="EMBL/GenBank/DDBJ databases">
        <title>Oryza genome evolution.</title>
        <authorList>
            <person name="Wing R.A."/>
        </authorList>
    </citation>
    <scope>NUCLEOTIDE SEQUENCE</scope>
</reference>
<keyword evidence="3" id="KW-1185">Reference proteome</keyword>
<dbReference type="Gramene" id="LPERR03G07310.1">
    <property type="protein sequence ID" value="LPERR03G07310.1"/>
    <property type="gene ID" value="LPERR03G07310"/>
</dbReference>
<evidence type="ECO:0000256" key="1">
    <source>
        <dbReference type="SAM" id="MobiDB-lite"/>
    </source>
</evidence>
<reference evidence="2" key="3">
    <citation type="submission" date="2015-04" db="UniProtKB">
        <authorList>
            <consortium name="EnsemblPlants"/>
        </authorList>
    </citation>
    <scope>IDENTIFICATION</scope>
</reference>
<dbReference type="PANTHER" id="PTHR33085">
    <property type="entry name" value="OS12G0113100 PROTEIN-RELATED"/>
    <property type="match status" value="1"/>
</dbReference>
<dbReference type="AlphaFoldDB" id="A0A0D9VR39"/>
<feature type="region of interest" description="Disordered" evidence="1">
    <location>
        <begin position="1"/>
        <end position="28"/>
    </location>
</feature>
<dbReference type="PANTHER" id="PTHR33085:SF139">
    <property type="entry name" value="DUF1618 DOMAIN-CONTAINING PROTEIN"/>
    <property type="match status" value="1"/>
</dbReference>
<organism evidence="2 3">
    <name type="scientific">Leersia perrieri</name>
    <dbReference type="NCBI Taxonomy" id="77586"/>
    <lineage>
        <taxon>Eukaryota</taxon>
        <taxon>Viridiplantae</taxon>
        <taxon>Streptophyta</taxon>
        <taxon>Embryophyta</taxon>
        <taxon>Tracheophyta</taxon>
        <taxon>Spermatophyta</taxon>
        <taxon>Magnoliopsida</taxon>
        <taxon>Liliopsida</taxon>
        <taxon>Poales</taxon>
        <taxon>Poaceae</taxon>
        <taxon>BOP clade</taxon>
        <taxon>Oryzoideae</taxon>
        <taxon>Oryzeae</taxon>
        <taxon>Oryzinae</taxon>
        <taxon>Leersia</taxon>
    </lineage>
</organism>
<protein>
    <submittedName>
        <fullName evidence="2">Uncharacterized protein</fullName>
    </submittedName>
</protein>
<dbReference type="Proteomes" id="UP000032180">
    <property type="component" value="Chromosome 3"/>
</dbReference>
<dbReference type="InterPro" id="IPR012871">
    <property type="entry name" value="DUF1668_ORYSA"/>
</dbReference>
<proteinExistence type="predicted"/>
<dbReference type="HOGENOM" id="CLU_021283_2_0_1"/>
<evidence type="ECO:0000313" key="3">
    <source>
        <dbReference type="Proteomes" id="UP000032180"/>
    </source>
</evidence>
<feature type="compositionally biased region" description="Basic residues" evidence="1">
    <location>
        <begin position="17"/>
        <end position="28"/>
    </location>
</feature>
<dbReference type="Pfam" id="PF07893">
    <property type="entry name" value="DUF1668"/>
    <property type="match status" value="2"/>
</dbReference>
<accession>A0A0D9VR39</accession>
<sequence>MSSKRHRSDDDSDRESKRSHARRRHRRHRRRRRHLYVVLDDWSKGYSIYKVDVDGFDGDPDADLDDEAVRLPDPPLFRLETADRGRFAHFAAVGSRIFAMHYSEETNARAPLLVFDTATSSPSAPPYSFDAVANEWTRHGGWMLPFEGQAYYDDELDAWVGLSSGHSSIHRRGRVCSCDVVDPKPAWKLAAWNPAGFAHMGTWAAWRWRNEVRQRLPEEKCLLYATTFRLRYNRNGALEATDRRAPSFTRARNRATLNGAPSGSDRPN</sequence>
<dbReference type="eggNOG" id="ENOG502R50Q">
    <property type="taxonomic scope" value="Eukaryota"/>
</dbReference>
<reference evidence="3" key="2">
    <citation type="submission" date="2013-12" db="EMBL/GenBank/DDBJ databases">
        <authorList>
            <person name="Yu Y."/>
            <person name="Lee S."/>
            <person name="de Baynast K."/>
            <person name="Wissotski M."/>
            <person name="Liu L."/>
            <person name="Talag J."/>
            <person name="Goicoechea J."/>
            <person name="Angelova A."/>
            <person name="Jetty R."/>
            <person name="Kudrna D."/>
            <person name="Golser W."/>
            <person name="Rivera L."/>
            <person name="Zhang J."/>
            <person name="Wing R."/>
        </authorList>
    </citation>
    <scope>NUCLEOTIDE SEQUENCE</scope>
</reference>